<reference evidence="2 3" key="1">
    <citation type="submission" date="2018-06" db="EMBL/GenBank/DDBJ databases">
        <title>Genomic Encyclopedia of Type Strains, Phase IV (KMG-IV): sequencing the most valuable type-strain genomes for metagenomic binning, comparative biology and taxonomic classification.</title>
        <authorList>
            <person name="Goeker M."/>
        </authorList>
    </citation>
    <scope>NUCLEOTIDE SEQUENCE [LARGE SCALE GENOMIC DNA]</scope>
    <source>
        <strain evidence="2 3">DSM 22112</strain>
    </source>
</reference>
<keyword evidence="1" id="KW-0472">Membrane</keyword>
<dbReference type="Proteomes" id="UP000253490">
    <property type="component" value="Unassembled WGS sequence"/>
</dbReference>
<dbReference type="EMBL" id="QNRX01000007">
    <property type="protein sequence ID" value="RBP65286.1"/>
    <property type="molecule type" value="Genomic_DNA"/>
</dbReference>
<sequence length="358" mass="40700">MKKQDGYAVLFTIIIIMMLISIVLFSMLFLALYEFRSVENYDHYQRACYLALGAREEALSILSSDWDALGGLSSTVVEGGEYGYEVVESNENRKKIKIYGKSHLIRRDFEAILEAPSGKVNLLDLKKYVLYCNGKMIIDSMNTIDIPETSSGIIGITKDLIVNKSDDFKKRSLDVKGDTVVLRGNEGFTQYNSFVDSHLPYCQPYNSEDYVTWLVENFKENVSFINAPGETIYLNKDTFPIGDNTRELYIVQEADAFIMDDCTFEGFVVLDCVKEVYMTSSAKLHGSMLLFGMDTGVTEIQGEIKGSMMLLDLKEEACFKGVLHYDLEALEKITPYLSTDLLHNERKNRINLLKWSEI</sequence>
<gene>
    <name evidence="2" type="ORF">DES36_10723</name>
</gene>
<accession>A0A366I7V2</accession>
<keyword evidence="1" id="KW-0812">Transmembrane</keyword>
<name>A0A366I7V2_9FIRM</name>
<evidence type="ECO:0000256" key="1">
    <source>
        <dbReference type="SAM" id="Phobius"/>
    </source>
</evidence>
<organism evidence="2 3">
    <name type="scientific">Alkalibaculum bacchi</name>
    <dbReference type="NCBI Taxonomy" id="645887"/>
    <lineage>
        <taxon>Bacteria</taxon>
        <taxon>Bacillati</taxon>
        <taxon>Bacillota</taxon>
        <taxon>Clostridia</taxon>
        <taxon>Eubacteriales</taxon>
        <taxon>Eubacteriaceae</taxon>
        <taxon>Alkalibaculum</taxon>
    </lineage>
</organism>
<proteinExistence type="predicted"/>
<feature type="transmembrane region" description="Helical" evidence="1">
    <location>
        <begin position="7"/>
        <end position="33"/>
    </location>
</feature>
<evidence type="ECO:0000313" key="3">
    <source>
        <dbReference type="Proteomes" id="UP000253490"/>
    </source>
</evidence>
<dbReference type="AlphaFoldDB" id="A0A366I7V2"/>
<dbReference type="RefSeq" id="WP_113920415.1">
    <property type="nucleotide sequence ID" value="NZ_QNRX01000007.1"/>
</dbReference>
<protein>
    <submittedName>
        <fullName evidence="2">Uncharacterized protein</fullName>
    </submittedName>
</protein>
<keyword evidence="3" id="KW-1185">Reference proteome</keyword>
<comment type="caution">
    <text evidence="2">The sequence shown here is derived from an EMBL/GenBank/DDBJ whole genome shotgun (WGS) entry which is preliminary data.</text>
</comment>
<evidence type="ECO:0000313" key="2">
    <source>
        <dbReference type="EMBL" id="RBP65286.1"/>
    </source>
</evidence>
<keyword evidence="1" id="KW-1133">Transmembrane helix</keyword>